<dbReference type="EMBL" id="JAVXUP010000030">
    <property type="protein sequence ID" value="KAK3041685.1"/>
    <property type="molecule type" value="Genomic_DNA"/>
</dbReference>
<keyword evidence="2" id="KW-1185">Reference proteome</keyword>
<name>A0AA89BGP9_9ASTE</name>
<sequence length="152" mass="16756">MEEKGVTPEKNTFRLVAEAWRGIGLVNEANKIMSDVEDDDMVISNAQDNDTIVSNQSGSAIINTQSRMELKRSTLSSESSSLTIKSMVFTPPTCRFGVKPMCVFHMQSRVQLPLPDAMLLDCTLAKQMLSFIGPAYSVTLQGATTMNYFIPP</sequence>
<protein>
    <submittedName>
        <fullName evidence="1">Uncharacterized protein</fullName>
    </submittedName>
</protein>
<comment type="caution">
    <text evidence="1">The sequence shown here is derived from an EMBL/GenBank/DDBJ whole genome shotgun (WGS) entry which is preliminary data.</text>
</comment>
<evidence type="ECO:0000313" key="2">
    <source>
        <dbReference type="Proteomes" id="UP001188597"/>
    </source>
</evidence>
<gene>
    <name evidence="1" type="ORF">RJ639_001495</name>
</gene>
<proteinExistence type="predicted"/>
<organism evidence="1 2">
    <name type="scientific">Escallonia herrerae</name>
    <dbReference type="NCBI Taxonomy" id="1293975"/>
    <lineage>
        <taxon>Eukaryota</taxon>
        <taxon>Viridiplantae</taxon>
        <taxon>Streptophyta</taxon>
        <taxon>Embryophyta</taxon>
        <taxon>Tracheophyta</taxon>
        <taxon>Spermatophyta</taxon>
        <taxon>Magnoliopsida</taxon>
        <taxon>eudicotyledons</taxon>
        <taxon>Gunneridae</taxon>
        <taxon>Pentapetalae</taxon>
        <taxon>asterids</taxon>
        <taxon>campanulids</taxon>
        <taxon>Escalloniales</taxon>
        <taxon>Escalloniaceae</taxon>
        <taxon>Escallonia</taxon>
    </lineage>
</organism>
<reference evidence="1" key="1">
    <citation type="submission" date="2022-12" db="EMBL/GenBank/DDBJ databases">
        <title>Draft genome assemblies for two species of Escallonia (Escalloniales).</title>
        <authorList>
            <person name="Chanderbali A."/>
            <person name="Dervinis C."/>
            <person name="Anghel I."/>
            <person name="Soltis D."/>
            <person name="Soltis P."/>
            <person name="Zapata F."/>
        </authorList>
    </citation>
    <scope>NUCLEOTIDE SEQUENCE</scope>
    <source>
        <strain evidence="1">UCBG64.0493</strain>
        <tissue evidence="1">Leaf</tissue>
    </source>
</reference>
<evidence type="ECO:0000313" key="1">
    <source>
        <dbReference type="EMBL" id="KAK3041685.1"/>
    </source>
</evidence>
<dbReference type="PANTHER" id="PTHR47931">
    <property type="entry name" value="OS01G0228400 PROTEIN"/>
    <property type="match status" value="1"/>
</dbReference>
<dbReference type="Proteomes" id="UP001188597">
    <property type="component" value="Unassembled WGS sequence"/>
</dbReference>
<dbReference type="AlphaFoldDB" id="A0AA89BGP9"/>
<accession>A0AA89BGP9</accession>
<dbReference type="PANTHER" id="PTHR47931:SF2">
    <property type="entry name" value="OS01G0228400 PROTEIN"/>
    <property type="match status" value="1"/>
</dbReference>